<dbReference type="Proteomes" id="UP000076586">
    <property type="component" value="Unassembled WGS sequence"/>
</dbReference>
<dbReference type="GO" id="GO:0030246">
    <property type="term" value="F:carbohydrate binding"/>
    <property type="evidence" value="ECO:0007669"/>
    <property type="project" value="InterPro"/>
</dbReference>
<reference evidence="3" key="2">
    <citation type="journal article" date="2017" name="Genome Announc.">
        <title>Draft genome sequence of Paludibacter jiangxiensis NM7(T), a propionate-producing fermentative bacterium.</title>
        <authorList>
            <person name="Qiu Y.-L."/>
            <person name="Tourlousse D.M."/>
            <person name="Matsuura N."/>
            <person name="Ohashi A."/>
            <person name="Sekiguchi Y."/>
        </authorList>
    </citation>
    <scope>NUCLEOTIDE SEQUENCE [LARGE SCALE GENOMIC DNA]</scope>
    <source>
        <strain evidence="3">NM7</strain>
    </source>
</reference>
<organism evidence="2 3">
    <name type="scientific">Paludibacter jiangxiensis</name>
    <dbReference type="NCBI Taxonomy" id="681398"/>
    <lineage>
        <taxon>Bacteria</taxon>
        <taxon>Pseudomonadati</taxon>
        <taxon>Bacteroidota</taxon>
        <taxon>Bacteroidia</taxon>
        <taxon>Bacteroidales</taxon>
        <taxon>Paludibacteraceae</taxon>
        <taxon>Paludibacter</taxon>
    </lineage>
</organism>
<dbReference type="STRING" id="681398.PJIAN_1106"/>
<reference evidence="3" key="1">
    <citation type="submission" date="2016-04" db="EMBL/GenBank/DDBJ databases">
        <title>Draft genome sequence of Paludibacter jiangxiensis strain NM7.</title>
        <authorList>
            <person name="Qiu Y."/>
            <person name="Matsuura N."/>
            <person name="Ohashi A."/>
            <person name="Tourlousse M.D."/>
            <person name="Sekiguchi Y."/>
        </authorList>
    </citation>
    <scope>NUCLEOTIDE SEQUENCE [LARGE SCALE GENOMIC DNA]</scope>
    <source>
        <strain evidence="3">NM7</strain>
    </source>
</reference>
<dbReference type="EMBL" id="BDCR01000001">
    <property type="protein sequence ID" value="GAT61527.1"/>
    <property type="molecule type" value="Genomic_DNA"/>
</dbReference>
<protein>
    <recommendedName>
        <fullName evidence="4">DUF4861 domain-containing protein</fullName>
    </recommendedName>
</protein>
<dbReference type="SUPFAM" id="SSF74650">
    <property type="entry name" value="Galactose mutarotase-like"/>
    <property type="match status" value="1"/>
</dbReference>
<feature type="signal peptide" evidence="1">
    <location>
        <begin position="1"/>
        <end position="19"/>
    </location>
</feature>
<dbReference type="AlphaFoldDB" id="A0A161LCT6"/>
<evidence type="ECO:0000313" key="2">
    <source>
        <dbReference type="EMBL" id="GAT61527.1"/>
    </source>
</evidence>
<evidence type="ECO:0008006" key="4">
    <source>
        <dbReference type="Google" id="ProtNLM"/>
    </source>
</evidence>
<keyword evidence="3" id="KW-1185">Reference proteome</keyword>
<gene>
    <name evidence="2" type="ORF">PJIAN_1106</name>
</gene>
<evidence type="ECO:0000256" key="1">
    <source>
        <dbReference type="SAM" id="SignalP"/>
    </source>
</evidence>
<dbReference type="GO" id="GO:0005975">
    <property type="term" value="P:carbohydrate metabolic process"/>
    <property type="evidence" value="ECO:0007669"/>
    <property type="project" value="InterPro"/>
</dbReference>
<dbReference type="InterPro" id="IPR011013">
    <property type="entry name" value="Gal_mutarotase_sf_dom"/>
</dbReference>
<proteinExistence type="predicted"/>
<dbReference type="Pfam" id="PF16153">
    <property type="entry name" value="DUF4861"/>
    <property type="match status" value="1"/>
</dbReference>
<accession>A0A161LCT6</accession>
<dbReference type="InterPro" id="IPR032342">
    <property type="entry name" value="DUF4861"/>
</dbReference>
<name>A0A161LCT6_9BACT</name>
<evidence type="ECO:0000313" key="3">
    <source>
        <dbReference type="Proteomes" id="UP000076586"/>
    </source>
</evidence>
<sequence>MKKLVIALMAIVVTSTAFAASLKVTVANTLGFDRNKEIVSVSMAVVKQKLGTDAKSFIVVDAKGNQVPYQVTANKLTLIFPATVKANGSAVYEIKAGTPEKFAVKTFGRFVPERKDDFAWENDRIAFRMYGPKLANENPSNGVDVWLKKTEALIVDKFYYNDLQKGIHYHVDHGEGIDCYKVAHTLGAGGIAPYTDSTLWVQNQYSTWKVIENGPLRTTFQLTYDSVKVGKTCLKEYYTVSIDAGSQLNKAVVSYVGKVPTGMKLAAGLFLHDKKGVSKIDAKAGCIGYGEVATSDAGVPAGRDYVGAVLGSGKMLSGKLQGDHVLAFANYKPGTKFTYYFGAGWSQWGFPNDQSWFDYLRDFSLKLQSPLKVTVK</sequence>
<keyword evidence="1" id="KW-0732">Signal</keyword>
<feature type="chain" id="PRO_5007823750" description="DUF4861 domain-containing protein" evidence="1">
    <location>
        <begin position="20"/>
        <end position="376"/>
    </location>
</feature>
<dbReference type="GO" id="GO:0003824">
    <property type="term" value="F:catalytic activity"/>
    <property type="evidence" value="ECO:0007669"/>
    <property type="project" value="InterPro"/>
</dbReference>
<comment type="caution">
    <text evidence="2">The sequence shown here is derived from an EMBL/GenBank/DDBJ whole genome shotgun (WGS) entry which is preliminary data.</text>
</comment>